<evidence type="ECO:0000256" key="2">
    <source>
        <dbReference type="SAM" id="Phobius"/>
    </source>
</evidence>
<gene>
    <name evidence="3" type="ORF">RND81_14G132100</name>
</gene>
<feature type="transmembrane region" description="Helical" evidence="2">
    <location>
        <begin position="12"/>
        <end position="31"/>
    </location>
</feature>
<dbReference type="PANTHER" id="PTHR33592">
    <property type="entry name" value="TRANSMEMBRANE PROTEIN"/>
    <property type="match status" value="1"/>
</dbReference>
<dbReference type="Proteomes" id="UP001443914">
    <property type="component" value="Unassembled WGS sequence"/>
</dbReference>
<dbReference type="AlphaFoldDB" id="A0AAW1GLX7"/>
<feature type="region of interest" description="Disordered" evidence="1">
    <location>
        <begin position="60"/>
        <end position="81"/>
    </location>
</feature>
<protein>
    <recommendedName>
        <fullName evidence="5">Transmembrane protein</fullName>
    </recommendedName>
</protein>
<reference evidence="3" key="1">
    <citation type="submission" date="2024-03" db="EMBL/GenBank/DDBJ databases">
        <title>WGS assembly of Saponaria officinalis var. Norfolk2.</title>
        <authorList>
            <person name="Jenkins J."/>
            <person name="Shu S."/>
            <person name="Grimwood J."/>
            <person name="Barry K."/>
            <person name="Goodstein D."/>
            <person name="Schmutz J."/>
            <person name="Leebens-Mack J."/>
            <person name="Osbourn A."/>
        </authorList>
    </citation>
    <scope>NUCLEOTIDE SEQUENCE [LARGE SCALE GENOMIC DNA]</scope>
    <source>
        <strain evidence="3">JIC</strain>
    </source>
</reference>
<accession>A0AAW1GLX7</accession>
<keyword evidence="2" id="KW-1133">Transmembrane helix</keyword>
<organism evidence="3 4">
    <name type="scientific">Saponaria officinalis</name>
    <name type="common">Common soapwort</name>
    <name type="synonym">Lychnis saponaria</name>
    <dbReference type="NCBI Taxonomy" id="3572"/>
    <lineage>
        <taxon>Eukaryota</taxon>
        <taxon>Viridiplantae</taxon>
        <taxon>Streptophyta</taxon>
        <taxon>Embryophyta</taxon>
        <taxon>Tracheophyta</taxon>
        <taxon>Spermatophyta</taxon>
        <taxon>Magnoliopsida</taxon>
        <taxon>eudicotyledons</taxon>
        <taxon>Gunneridae</taxon>
        <taxon>Pentapetalae</taxon>
        <taxon>Caryophyllales</taxon>
        <taxon>Caryophyllaceae</taxon>
        <taxon>Caryophylleae</taxon>
        <taxon>Saponaria</taxon>
    </lineage>
</organism>
<evidence type="ECO:0008006" key="5">
    <source>
        <dbReference type="Google" id="ProtNLM"/>
    </source>
</evidence>
<keyword evidence="2" id="KW-0812">Transmembrane</keyword>
<feature type="compositionally biased region" description="Polar residues" evidence="1">
    <location>
        <begin position="61"/>
        <end position="70"/>
    </location>
</feature>
<name>A0AAW1GLX7_SAPOF</name>
<proteinExistence type="predicted"/>
<evidence type="ECO:0000256" key="1">
    <source>
        <dbReference type="SAM" id="MobiDB-lite"/>
    </source>
</evidence>
<dbReference type="EMBL" id="JBDFQZ010000014">
    <property type="protein sequence ID" value="KAK9665732.1"/>
    <property type="molecule type" value="Genomic_DNA"/>
</dbReference>
<comment type="caution">
    <text evidence="3">The sequence shown here is derived from an EMBL/GenBank/DDBJ whole genome shotgun (WGS) entry which is preliminary data.</text>
</comment>
<keyword evidence="4" id="KW-1185">Reference proteome</keyword>
<sequence length="81" mass="8898">MGSHLQRRIRVFIRSLTVVIFILFISTNFQLGDAIRPLRGGQWLAADSNYSLIFEFLPKGQGSSSGSNPCSFIPGGKGHCK</sequence>
<evidence type="ECO:0000313" key="4">
    <source>
        <dbReference type="Proteomes" id="UP001443914"/>
    </source>
</evidence>
<dbReference type="PANTHER" id="PTHR33592:SF17">
    <property type="entry name" value="LEUCINE-RICH REPEAT-CONTAINING N-TERMINAL PLANT-TYPE DOMAIN-CONTAINING PROTEIN"/>
    <property type="match status" value="1"/>
</dbReference>
<keyword evidence="2" id="KW-0472">Membrane</keyword>
<evidence type="ECO:0000313" key="3">
    <source>
        <dbReference type="EMBL" id="KAK9665732.1"/>
    </source>
</evidence>